<keyword evidence="5" id="KW-1185">Reference proteome</keyword>
<dbReference type="InterPro" id="IPR009722">
    <property type="entry name" value="YjiK/CarP"/>
</dbReference>
<dbReference type="STRING" id="915471.SAMN05216201_101251"/>
<dbReference type="Proteomes" id="UP000242930">
    <property type="component" value="Unassembled WGS sequence"/>
</dbReference>
<dbReference type="Pfam" id="PF06977">
    <property type="entry name" value="SdiA-regulated"/>
    <property type="match status" value="1"/>
</dbReference>
<accession>A0A1H6SDG5</accession>
<sequence>MLITASKGRPGRLAQFNPWRWALLLVVVALFWQMQALHLDQRLYQWLRTSSHADEWQTRSLWLPDYRVRVEARSLAGIDDNLSGLAWDERRDQLWAVVNNPPELLALSRDGELRGRWPLQGFEDVEGIAYLGDNLLVLAEERRGALVVVPVPDQGGALRRGDYPALTLGLQGTDNSGFEGLGYDRGGDRLFVVKEHTPRKLYEIRGLRASLDGRFDLQVIDREAWIRDAVIARDLSSVHFDERSGHLLLLSDESRLVMELNGAGQLVSFRSLQGGFAGLERSVPQAEGMTIDGQGHLYLVSEPNLFYRLSRD</sequence>
<keyword evidence="2" id="KW-1003">Cell membrane</keyword>
<reference evidence="5" key="1">
    <citation type="submission" date="2016-10" db="EMBL/GenBank/DDBJ databases">
        <authorList>
            <person name="Varghese N."/>
            <person name="Submissions S."/>
        </authorList>
    </citation>
    <scope>NUCLEOTIDE SEQUENCE [LARGE SCALE GENOMIC DNA]</scope>
    <source>
        <strain evidence="5">LMG 25967</strain>
    </source>
</reference>
<protein>
    <submittedName>
        <fullName evidence="4">Uncharacterized protein YjiK</fullName>
    </submittedName>
</protein>
<dbReference type="OrthoDB" id="6080098at2"/>
<organism evidence="4 5">
    <name type="scientific">Pseudomonas linyingensis</name>
    <dbReference type="NCBI Taxonomy" id="915471"/>
    <lineage>
        <taxon>Bacteria</taxon>
        <taxon>Pseudomonadati</taxon>
        <taxon>Pseudomonadota</taxon>
        <taxon>Gammaproteobacteria</taxon>
        <taxon>Pseudomonadales</taxon>
        <taxon>Pseudomonadaceae</taxon>
        <taxon>Pseudomonas</taxon>
    </lineage>
</organism>
<keyword evidence="3" id="KW-0472">Membrane</keyword>
<dbReference type="AlphaFoldDB" id="A0A1H6SDG5"/>
<evidence type="ECO:0000313" key="4">
    <source>
        <dbReference type="EMBL" id="SEI62060.1"/>
    </source>
</evidence>
<evidence type="ECO:0000256" key="3">
    <source>
        <dbReference type="ARBA" id="ARBA00023136"/>
    </source>
</evidence>
<dbReference type="GO" id="GO:0005886">
    <property type="term" value="C:plasma membrane"/>
    <property type="evidence" value="ECO:0007669"/>
    <property type="project" value="UniProtKB-SubCell"/>
</dbReference>
<gene>
    <name evidence="4" type="ORF">SAMN05216201_101251</name>
</gene>
<evidence type="ECO:0000256" key="1">
    <source>
        <dbReference type="ARBA" id="ARBA00004236"/>
    </source>
</evidence>
<dbReference type="EMBL" id="FNZE01000001">
    <property type="protein sequence ID" value="SEI62060.1"/>
    <property type="molecule type" value="Genomic_DNA"/>
</dbReference>
<dbReference type="CDD" id="cd09971">
    <property type="entry name" value="SdiA-regulated"/>
    <property type="match status" value="1"/>
</dbReference>
<name>A0A1H6SDG5_9PSED</name>
<evidence type="ECO:0000313" key="5">
    <source>
        <dbReference type="Proteomes" id="UP000242930"/>
    </source>
</evidence>
<dbReference type="RefSeq" id="WP_090305655.1">
    <property type="nucleotide sequence ID" value="NZ_FNZE01000001.1"/>
</dbReference>
<proteinExistence type="predicted"/>
<dbReference type="SUPFAM" id="SSF50956">
    <property type="entry name" value="Thermostable phytase (3-phytase)"/>
    <property type="match status" value="1"/>
</dbReference>
<comment type="subcellular location">
    <subcellularLocation>
        <location evidence="1">Cell membrane</location>
    </subcellularLocation>
</comment>
<evidence type="ECO:0000256" key="2">
    <source>
        <dbReference type="ARBA" id="ARBA00022475"/>
    </source>
</evidence>